<reference evidence="1 2" key="1">
    <citation type="submission" date="2024-07" db="EMBL/GenBank/DDBJ databases">
        <title>Section-level genome sequencing and comparative genomics of Aspergillus sections Usti and Cavernicolus.</title>
        <authorList>
            <consortium name="Lawrence Berkeley National Laboratory"/>
            <person name="Nybo J.L."/>
            <person name="Vesth T.C."/>
            <person name="Theobald S."/>
            <person name="Frisvad J.C."/>
            <person name="Larsen T.O."/>
            <person name="Kjaerboelling I."/>
            <person name="Rothschild-Mancinelli K."/>
            <person name="Lyhne E.K."/>
            <person name="Kogle M.E."/>
            <person name="Barry K."/>
            <person name="Clum A."/>
            <person name="Na H."/>
            <person name="Ledsgaard L."/>
            <person name="Lin J."/>
            <person name="Lipzen A."/>
            <person name="Kuo A."/>
            <person name="Riley R."/>
            <person name="Mondo S."/>
            <person name="LaButti K."/>
            <person name="Haridas S."/>
            <person name="Pangalinan J."/>
            <person name="Salamov A.A."/>
            <person name="Simmons B.A."/>
            <person name="Magnuson J.K."/>
            <person name="Chen J."/>
            <person name="Drula E."/>
            <person name="Henrissat B."/>
            <person name="Wiebenga A."/>
            <person name="Lubbers R.J."/>
            <person name="Gomes A.C."/>
            <person name="Macurrencykelacurrency M.R."/>
            <person name="Stajich J."/>
            <person name="Grigoriev I.V."/>
            <person name="Mortensen U.H."/>
            <person name="De vries R.P."/>
            <person name="Baker S.E."/>
            <person name="Andersen M.R."/>
        </authorList>
    </citation>
    <scope>NUCLEOTIDE SEQUENCE [LARGE SCALE GENOMIC DNA]</scope>
    <source>
        <strain evidence="1 2">CBS 756.74</strain>
    </source>
</reference>
<accession>A0ABR4J7Z1</accession>
<comment type="caution">
    <text evidence="1">The sequence shown here is derived from an EMBL/GenBank/DDBJ whole genome shotgun (WGS) entry which is preliminary data.</text>
</comment>
<proteinExistence type="predicted"/>
<evidence type="ECO:0000313" key="1">
    <source>
        <dbReference type="EMBL" id="KAL2836074.1"/>
    </source>
</evidence>
<dbReference type="EMBL" id="JBFXLR010000125">
    <property type="protein sequence ID" value="KAL2836074.1"/>
    <property type="molecule type" value="Genomic_DNA"/>
</dbReference>
<dbReference type="RefSeq" id="XP_070891940.1">
    <property type="nucleotide sequence ID" value="XM_071049149.1"/>
</dbReference>
<evidence type="ECO:0000313" key="2">
    <source>
        <dbReference type="Proteomes" id="UP001610444"/>
    </source>
</evidence>
<keyword evidence="2" id="KW-1185">Reference proteome</keyword>
<protein>
    <submittedName>
        <fullName evidence="1">Uncharacterized protein</fullName>
    </submittedName>
</protein>
<gene>
    <name evidence="1" type="ORF">BJX68DRAFT_42877</name>
</gene>
<dbReference type="GeneID" id="98164313"/>
<dbReference type="Proteomes" id="UP001610444">
    <property type="component" value="Unassembled WGS sequence"/>
</dbReference>
<organism evidence="1 2">
    <name type="scientific">Aspergillus pseudodeflectus</name>
    <dbReference type="NCBI Taxonomy" id="176178"/>
    <lineage>
        <taxon>Eukaryota</taxon>
        <taxon>Fungi</taxon>
        <taxon>Dikarya</taxon>
        <taxon>Ascomycota</taxon>
        <taxon>Pezizomycotina</taxon>
        <taxon>Eurotiomycetes</taxon>
        <taxon>Eurotiomycetidae</taxon>
        <taxon>Eurotiales</taxon>
        <taxon>Aspergillaceae</taxon>
        <taxon>Aspergillus</taxon>
        <taxon>Aspergillus subgen. Nidulantes</taxon>
    </lineage>
</organism>
<sequence length="157" mass="17926">MLLKQYLQLLEMAVTKLQDPIPFQRISISFDQYFHRRHCGFVGTIRSPVAPRCEFVIALCSIAEHVTCAKCFDKHCIDGRFAYQVQRLSCFPFAFKSSQHKQAGRHPQKREPNHVFLCTLRIHATFCLPCVSRQGAVNVGMLGSSVHVQEAYSNQEP</sequence>
<name>A0ABR4J7Z1_9EURO</name>